<evidence type="ECO:0000313" key="3">
    <source>
        <dbReference type="Proteomes" id="UP000199495"/>
    </source>
</evidence>
<dbReference type="PANTHER" id="PTHR13812">
    <property type="entry name" value="KETIMINE REDUCTASE MU-CRYSTALLIN"/>
    <property type="match status" value="1"/>
</dbReference>
<proteinExistence type="inferred from homology"/>
<keyword evidence="3" id="KW-1185">Reference proteome</keyword>
<protein>
    <submittedName>
        <fullName evidence="2">Ornithine cyclodeaminase</fullName>
    </submittedName>
</protein>
<organism evidence="2 3">
    <name type="scientific">Pelagibacterium luteolum</name>
    <dbReference type="NCBI Taxonomy" id="440168"/>
    <lineage>
        <taxon>Bacteria</taxon>
        <taxon>Pseudomonadati</taxon>
        <taxon>Pseudomonadota</taxon>
        <taxon>Alphaproteobacteria</taxon>
        <taxon>Hyphomicrobiales</taxon>
        <taxon>Devosiaceae</taxon>
        <taxon>Pelagibacterium</taxon>
    </lineage>
</organism>
<dbReference type="InterPro" id="IPR023401">
    <property type="entry name" value="ODC_N"/>
</dbReference>
<comment type="similarity">
    <text evidence="1">Belongs to the ornithine cyclodeaminase/mu-crystallin family.</text>
</comment>
<dbReference type="EMBL" id="FNCS01000024">
    <property type="protein sequence ID" value="SDH13750.1"/>
    <property type="molecule type" value="Genomic_DNA"/>
</dbReference>
<dbReference type="InterPro" id="IPR036291">
    <property type="entry name" value="NAD(P)-bd_dom_sf"/>
</dbReference>
<name>A0A1G7ZZZ3_9HYPH</name>
<dbReference type="Gene3D" id="3.30.1780.10">
    <property type="entry name" value="ornithine cyclodeaminase, domain 1"/>
    <property type="match status" value="1"/>
</dbReference>
<dbReference type="STRING" id="440168.SAMN04487974_1247"/>
<dbReference type="GO" id="GO:0005737">
    <property type="term" value="C:cytoplasm"/>
    <property type="evidence" value="ECO:0007669"/>
    <property type="project" value="TreeGrafter"/>
</dbReference>
<dbReference type="InterPro" id="IPR003462">
    <property type="entry name" value="ODC_Mu_crystall"/>
</dbReference>
<gene>
    <name evidence="2" type="ORF">SAMN04487974_1247</name>
</gene>
<dbReference type="SUPFAM" id="SSF51735">
    <property type="entry name" value="NAD(P)-binding Rossmann-fold domains"/>
    <property type="match status" value="1"/>
</dbReference>
<dbReference type="AlphaFoldDB" id="A0A1G7ZZZ3"/>
<dbReference type="Proteomes" id="UP000199495">
    <property type="component" value="Unassembled WGS sequence"/>
</dbReference>
<dbReference type="Gene3D" id="3.40.50.720">
    <property type="entry name" value="NAD(P)-binding Rossmann-like Domain"/>
    <property type="match status" value="1"/>
</dbReference>
<evidence type="ECO:0000313" key="2">
    <source>
        <dbReference type="EMBL" id="SDH13750.1"/>
    </source>
</evidence>
<evidence type="ECO:0000256" key="1">
    <source>
        <dbReference type="ARBA" id="ARBA00008903"/>
    </source>
</evidence>
<dbReference type="RefSeq" id="WP_176762781.1">
    <property type="nucleotide sequence ID" value="NZ_FNCS01000024.1"/>
</dbReference>
<accession>A0A1G7ZZZ3</accession>
<dbReference type="Pfam" id="PF02423">
    <property type="entry name" value="OCD_Mu_crystall"/>
    <property type="match status" value="1"/>
</dbReference>
<reference evidence="2 3" key="1">
    <citation type="submission" date="2016-10" db="EMBL/GenBank/DDBJ databases">
        <authorList>
            <person name="de Groot N.N."/>
        </authorList>
    </citation>
    <scope>NUCLEOTIDE SEQUENCE [LARGE SCALE GENOMIC DNA]</scope>
    <source>
        <strain evidence="2 3">CGMCC 1.10267</strain>
    </source>
</reference>
<dbReference type="PANTHER" id="PTHR13812:SF19">
    <property type="entry name" value="KETIMINE REDUCTASE MU-CRYSTALLIN"/>
    <property type="match status" value="1"/>
</dbReference>
<sequence length="357" mass="38747">MQASLEAVVPLTITAKDIAEWEGYLEPHDLHAIARQMWHDVSRGRTSGKKSVLYPPHDQLRISPQYSAVLDSLVGERLAWKLSALTAVGPKYAAIKIVGANALNRHLGLERSQSTIMLFEKFSMRPLCLMAGSQISAARTGTYASIVAETFFQASERFSVFVFGAGPIAKWVCLQLAAIKGRSIEHLFVRAHSFTSAQRLAKSLTHLPFPITPVVDTNGLGTAKLVVTATNARFPVFAQGALNEQAVVLHLGGDETPTGCIKDMLERGMLACDDIEMVSERASSSLAQFCADGHGSLQMVAERWGVKGLADLIKDKSLIDRPAHITCVGLPSLDLYVAQHVYEAFVSRCGPTAQCDD</sequence>